<feature type="non-terminal residue" evidence="1">
    <location>
        <position position="1"/>
    </location>
</feature>
<protein>
    <submittedName>
        <fullName evidence="1">Uncharacterized protein</fullName>
    </submittedName>
</protein>
<gene>
    <name evidence="1" type="ORF">KUCAC02_027471</name>
</gene>
<comment type="caution">
    <text evidence="1">The sequence shown here is derived from an EMBL/GenBank/DDBJ whole genome shotgun (WGS) entry which is preliminary data.</text>
</comment>
<reference evidence="1" key="1">
    <citation type="submission" date="2022-05" db="EMBL/GenBank/DDBJ databases">
        <title>Chromosome-level genome of Chaenocephalus aceratus.</title>
        <authorList>
            <person name="Park H."/>
        </authorList>
    </citation>
    <scope>NUCLEOTIDE SEQUENCE</scope>
    <source>
        <strain evidence="1">KU_202001</strain>
    </source>
</reference>
<organism evidence="1 2">
    <name type="scientific">Chaenocephalus aceratus</name>
    <name type="common">Blackfin icefish</name>
    <name type="synonym">Chaenichthys aceratus</name>
    <dbReference type="NCBI Taxonomy" id="36190"/>
    <lineage>
        <taxon>Eukaryota</taxon>
        <taxon>Metazoa</taxon>
        <taxon>Chordata</taxon>
        <taxon>Craniata</taxon>
        <taxon>Vertebrata</taxon>
        <taxon>Euteleostomi</taxon>
        <taxon>Actinopterygii</taxon>
        <taxon>Neopterygii</taxon>
        <taxon>Teleostei</taxon>
        <taxon>Neoteleostei</taxon>
        <taxon>Acanthomorphata</taxon>
        <taxon>Eupercaria</taxon>
        <taxon>Perciformes</taxon>
        <taxon>Notothenioidei</taxon>
        <taxon>Channichthyidae</taxon>
        <taxon>Chaenocephalus</taxon>
    </lineage>
</organism>
<dbReference type="Proteomes" id="UP001057452">
    <property type="component" value="Chromosome 19"/>
</dbReference>
<keyword evidence="2" id="KW-1185">Reference proteome</keyword>
<evidence type="ECO:0000313" key="2">
    <source>
        <dbReference type="Proteomes" id="UP001057452"/>
    </source>
</evidence>
<proteinExistence type="predicted"/>
<sequence length="143" mass="15057">STSRAGSHSDTKLPCEKERSELVSAFLSGHPAGESLIGSGWRAALGGDSSVAAGRVHDDAMMCPQSTGAELPDSNPAAFHLTRLIRNDLDPGRQRSSPMMIQAPHLLSPRSTSITSTPGEGGGRGDAFTPHFSHIKQERGGKR</sequence>
<name>A0ACB9W4G4_CHAAC</name>
<accession>A0ACB9W4G4</accession>
<feature type="non-terminal residue" evidence="1">
    <location>
        <position position="143"/>
    </location>
</feature>
<dbReference type="EMBL" id="CM043803">
    <property type="protein sequence ID" value="KAI4807680.1"/>
    <property type="molecule type" value="Genomic_DNA"/>
</dbReference>
<evidence type="ECO:0000313" key="1">
    <source>
        <dbReference type="EMBL" id="KAI4807680.1"/>
    </source>
</evidence>